<protein>
    <submittedName>
        <fullName evidence="7">NCS1 family nucleobase:cation symporter-1</fullName>
    </submittedName>
</protein>
<keyword evidence="3 6" id="KW-0812">Transmembrane</keyword>
<dbReference type="EMBL" id="JABXXR010000049">
    <property type="protein sequence ID" value="NVN40538.1"/>
    <property type="molecule type" value="Genomic_DNA"/>
</dbReference>
<feature type="transmembrane region" description="Helical" evidence="6">
    <location>
        <begin position="445"/>
        <end position="467"/>
    </location>
</feature>
<organism evidence="7 8">
    <name type="scientific">Ameyamaea chiangmaiensis</name>
    <dbReference type="NCBI Taxonomy" id="442969"/>
    <lineage>
        <taxon>Bacteria</taxon>
        <taxon>Pseudomonadati</taxon>
        <taxon>Pseudomonadota</taxon>
        <taxon>Alphaproteobacteria</taxon>
        <taxon>Acetobacterales</taxon>
        <taxon>Acetobacteraceae</taxon>
        <taxon>Ameyamaea</taxon>
    </lineage>
</organism>
<evidence type="ECO:0000313" key="7">
    <source>
        <dbReference type="EMBL" id="NVN40538.1"/>
    </source>
</evidence>
<comment type="caution">
    <text evidence="7">The sequence shown here is derived from an EMBL/GenBank/DDBJ whole genome shotgun (WGS) entry which is preliminary data.</text>
</comment>
<reference evidence="7 8" key="1">
    <citation type="submission" date="2020-06" db="EMBL/GenBank/DDBJ databases">
        <title>Description of novel acetic acid bacteria.</title>
        <authorList>
            <person name="Sombolestani A."/>
        </authorList>
    </citation>
    <scope>NUCLEOTIDE SEQUENCE [LARGE SCALE GENOMIC DNA]</scope>
    <source>
        <strain evidence="7 8">LMG 27010</strain>
    </source>
</reference>
<sequence>MLMTPDTLHPPYAPDLCNDDLAPIPLARRDWTWVNMATVWMGMVHNVVVYEGAAGLMALGLSAWNCLEVVGVAYAILFVTMAYNARGGTRYGIPFCVLIRSAFGPRGAQVPVILRGFCAIFWFAVQAYTAAQAMDAILCTLSPGWASLGLRIGGLPVHMALSMVAIWLLHAWIANHGVHRIRNFELVAGPLVILIGLAATVWAIRVGHGLGPLFATPATLHGTAFVAAFTTGVTGMIGMWATFAVNIPDLSRFVRSERDQIVGQAIGLPLTAIVFTPMAIIVTSASIVMFGHPVWNPITLLLLLHKPAIMLFGGATLILATLSVNVVANIMPACYDLMNLMPRRLDFRRASRLVLVIGILFMPWLWFNEAEGIFRVLDIIGGLLGPVTGIMIADYFVVRRQRLTVDALYRHGDVYDGTDGWHRPGIVAFVAGGLAASLGQFVPSIAWLSSVAWFVGVAVGGLAYLALVRPRTARHATQVTS</sequence>
<accession>A0A850P9G1</accession>
<dbReference type="GO" id="GO:0005886">
    <property type="term" value="C:plasma membrane"/>
    <property type="evidence" value="ECO:0007669"/>
    <property type="project" value="TreeGrafter"/>
</dbReference>
<evidence type="ECO:0000313" key="8">
    <source>
        <dbReference type="Proteomes" id="UP000585665"/>
    </source>
</evidence>
<feature type="transmembrane region" description="Helical" evidence="6">
    <location>
        <begin position="379"/>
        <end position="399"/>
    </location>
</feature>
<comment type="subcellular location">
    <subcellularLocation>
        <location evidence="1">Membrane</location>
        <topology evidence="1">Multi-pass membrane protein</topology>
    </subcellularLocation>
</comment>
<dbReference type="Pfam" id="PF02133">
    <property type="entry name" value="Transp_cyt_pur"/>
    <property type="match status" value="1"/>
</dbReference>
<feature type="transmembrane region" description="Helical" evidence="6">
    <location>
        <begin position="266"/>
        <end position="288"/>
    </location>
</feature>
<keyword evidence="5 6" id="KW-0472">Membrane</keyword>
<evidence type="ECO:0000256" key="4">
    <source>
        <dbReference type="ARBA" id="ARBA00022989"/>
    </source>
</evidence>
<evidence type="ECO:0000256" key="3">
    <source>
        <dbReference type="ARBA" id="ARBA00022692"/>
    </source>
</evidence>
<dbReference type="InterPro" id="IPR001248">
    <property type="entry name" value="Pur-cyt_permease"/>
</dbReference>
<dbReference type="Gene3D" id="1.10.4160.10">
    <property type="entry name" value="Hydantoin permease"/>
    <property type="match status" value="1"/>
</dbReference>
<name>A0A850P9G1_9PROT</name>
<keyword evidence="8" id="KW-1185">Reference proteome</keyword>
<dbReference type="AlphaFoldDB" id="A0A850P9G1"/>
<dbReference type="PANTHER" id="PTHR30618">
    <property type="entry name" value="NCS1 FAMILY PURINE/PYRIMIDINE TRANSPORTER"/>
    <property type="match status" value="1"/>
</dbReference>
<gene>
    <name evidence="7" type="ORF">HUK82_08175</name>
</gene>
<evidence type="ECO:0000256" key="1">
    <source>
        <dbReference type="ARBA" id="ARBA00004141"/>
    </source>
</evidence>
<proteinExistence type="inferred from homology"/>
<feature type="transmembrane region" description="Helical" evidence="6">
    <location>
        <begin position="62"/>
        <end position="83"/>
    </location>
</feature>
<keyword evidence="4 6" id="KW-1133">Transmembrane helix</keyword>
<feature type="transmembrane region" description="Helical" evidence="6">
    <location>
        <begin position="224"/>
        <end position="245"/>
    </location>
</feature>
<feature type="transmembrane region" description="Helical" evidence="6">
    <location>
        <begin position="151"/>
        <end position="174"/>
    </location>
</feature>
<feature type="transmembrane region" description="Helical" evidence="6">
    <location>
        <begin position="350"/>
        <end position="367"/>
    </location>
</feature>
<comment type="similarity">
    <text evidence="2">Belongs to the purine-cytosine permease (2.A.39) family.</text>
</comment>
<dbReference type="GO" id="GO:0015205">
    <property type="term" value="F:nucleobase transmembrane transporter activity"/>
    <property type="evidence" value="ECO:0007669"/>
    <property type="project" value="TreeGrafter"/>
</dbReference>
<feature type="transmembrane region" description="Helical" evidence="6">
    <location>
        <begin position="420"/>
        <end position="439"/>
    </location>
</feature>
<dbReference type="PANTHER" id="PTHR30618:SF0">
    <property type="entry name" value="PURINE-URACIL PERMEASE NCS1"/>
    <property type="match status" value="1"/>
</dbReference>
<feature type="transmembrane region" description="Helical" evidence="6">
    <location>
        <begin position="186"/>
        <end position="204"/>
    </location>
</feature>
<evidence type="ECO:0000256" key="5">
    <source>
        <dbReference type="ARBA" id="ARBA00023136"/>
    </source>
</evidence>
<dbReference type="InterPro" id="IPR045225">
    <property type="entry name" value="Uracil/uridine/allantoin_perm"/>
</dbReference>
<evidence type="ECO:0000256" key="6">
    <source>
        <dbReference type="SAM" id="Phobius"/>
    </source>
</evidence>
<evidence type="ECO:0000256" key="2">
    <source>
        <dbReference type="ARBA" id="ARBA00008974"/>
    </source>
</evidence>
<dbReference type="CDD" id="cd11485">
    <property type="entry name" value="SLC-NCS1sbd_YbbW-like"/>
    <property type="match status" value="1"/>
</dbReference>
<dbReference type="Proteomes" id="UP000585665">
    <property type="component" value="Unassembled WGS sequence"/>
</dbReference>
<feature type="transmembrane region" description="Helical" evidence="6">
    <location>
        <begin position="308"/>
        <end position="330"/>
    </location>
</feature>
<feature type="transmembrane region" description="Helical" evidence="6">
    <location>
        <begin position="112"/>
        <end position="131"/>
    </location>
</feature>